<dbReference type="OrthoDB" id="5998046at2"/>
<evidence type="ECO:0000313" key="3">
    <source>
        <dbReference type="EMBL" id="OIS94438.1"/>
    </source>
</evidence>
<dbReference type="EMBL" id="MOEC01000004">
    <property type="protein sequence ID" value="OIS94438.1"/>
    <property type="molecule type" value="Genomic_DNA"/>
</dbReference>
<keyword evidence="2" id="KW-1133">Transmembrane helix</keyword>
<protein>
    <recommendedName>
        <fullName evidence="5">DUF4352 domain-containing protein</fullName>
    </recommendedName>
</protein>
<dbReference type="Proteomes" id="UP000182985">
    <property type="component" value="Unassembled WGS sequence"/>
</dbReference>
<dbReference type="Gene3D" id="2.60.40.1240">
    <property type="match status" value="1"/>
</dbReference>
<keyword evidence="2" id="KW-0472">Membrane</keyword>
<dbReference type="RefSeq" id="WP_071630855.1">
    <property type="nucleotide sequence ID" value="NZ_JBCAUP010000010.1"/>
</dbReference>
<name>A0A1J6I9E2_9HYPH</name>
<comment type="caution">
    <text evidence="3">The sequence shown here is derived from an EMBL/GenBank/DDBJ whole genome shotgun (WGS) entry which is preliminary data.</text>
</comment>
<evidence type="ECO:0000313" key="4">
    <source>
        <dbReference type="Proteomes" id="UP000182985"/>
    </source>
</evidence>
<feature type="transmembrane region" description="Helical" evidence="2">
    <location>
        <begin position="12"/>
        <end position="36"/>
    </location>
</feature>
<keyword evidence="1" id="KW-0732">Signal</keyword>
<accession>A0A1J6I9E2</accession>
<keyword evidence="2" id="KW-0812">Transmembrane</keyword>
<organism evidence="3 4">
    <name type="scientific">Brucella cytisi</name>
    <dbReference type="NCBI Taxonomy" id="407152"/>
    <lineage>
        <taxon>Bacteria</taxon>
        <taxon>Pseudomonadati</taxon>
        <taxon>Pseudomonadota</taxon>
        <taxon>Alphaproteobacteria</taxon>
        <taxon>Hyphomicrobiales</taxon>
        <taxon>Brucellaceae</taxon>
        <taxon>Brucella/Ochrobactrum group</taxon>
        <taxon>Brucella</taxon>
    </lineage>
</organism>
<evidence type="ECO:0000256" key="2">
    <source>
        <dbReference type="SAM" id="Phobius"/>
    </source>
</evidence>
<keyword evidence="4" id="KW-1185">Reference proteome</keyword>
<gene>
    <name evidence="3" type="ORF">BLA27_05735</name>
</gene>
<sequence length="198" mass="21642">MADEQRRSFRQRLAAIVIAGIGTAAASVFSYAAAIYEAANPEPMRELSPGETVDTGRWHVAVTDARFGSVPPTGVKPYEPTNYLMVDISLDNRSASSAHASRGLLTLAPPNSALKDPTVYIVKDKWIAGRVNPGMPEKLTVVWEWPKGEAPPQEIRLLIGSEIYKKRDNLYGASTWLDRDPIAVIQLPVHMSSAWGEG</sequence>
<reference evidence="3 4" key="1">
    <citation type="submission" date="2016-10" db="EMBL/GenBank/DDBJ databases">
        <title>The Draft Genome Sequence of the Potato Rhizosphere Bacteria Ochrobactrum sp. IPA7.2.</title>
        <authorList>
            <person name="Gogoleva N.E."/>
            <person name="Khlopko Y.A."/>
            <person name="Burygin G.L."/>
            <person name="Plotnikov A.O."/>
        </authorList>
    </citation>
    <scope>NUCLEOTIDE SEQUENCE [LARGE SCALE GENOMIC DNA]</scope>
    <source>
        <strain evidence="3 4">IPA7.2</strain>
    </source>
</reference>
<proteinExistence type="predicted"/>
<dbReference type="AlphaFoldDB" id="A0A1J6I9E2"/>
<dbReference type="InterPro" id="IPR029050">
    <property type="entry name" value="Immunoprotect_excell_Ig-like"/>
</dbReference>
<evidence type="ECO:0008006" key="5">
    <source>
        <dbReference type="Google" id="ProtNLM"/>
    </source>
</evidence>
<evidence type="ECO:0000256" key="1">
    <source>
        <dbReference type="ARBA" id="ARBA00022729"/>
    </source>
</evidence>